<reference evidence="1" key="1">
    <citation type="submission" date="2014-09" db="EMBL/GenBank/DDBJ databases">
        <authorList>
            <person name="Magalhaes I.L.F."/>
            <person name="Oliveira U."/>
            <person name="Santos F.R."/>
            <person name="Vidigal T.H.D.A."/>
            <person name="Brescovit A.D."/>
            <person name="Santos A.J."/>
        </authorList>
    </citation>
    <scope>NUCLEOTIDE SEQUENCE</scope>
    <source>
        <tissue evidence="1">Shoot tissue taken approximately 20 cm above the soil surface</tissue>
    </source>
</reference>
<evidence type="ECO:0000313" key="1">
    <source>
        <dbReference type="EMBL" id="JAD99895.1"/>
    </source>
</evidence>
<organism evidence="1">
    <name type="scientific">Arundo donax</name>
    <name type="common">Giant reed</name>
    <name type="synonym">Donax arundinaceus</name>
    <dbReference type="NCBI Taxonomy" id="35708"/>
    <lineage>
        <taxon>Eukaryota</taxon>
        <taxon>Viridiplantae</taxon>
        <taxon>Streptophyta</taxon>
        <taxon>Embryophyta</taxon>
        <taxon>Tracheophyta</taxon>
        <taxon>Spermatophyta</taxon>
        <taxon>Magnoliopsida</taxon>
        <taxon>Liliopsida</taxon>
        <taxon>Poales</taxon>
        <taxon>Poaceae</taxon>
        <taxon>PACMAD clade</taxon>
        <taxon>Arundinoideae</taxon>
        <taxon>Arundineae</taxon>
        <taxon>Arundo</taxon>
    </lineage>
</organism>
<dbReference type="EMBL" id="GBRH01198000">
    <property type="protein sequence ID" value="JAD99895.1"/>
    <property type="molecule type" value="Transcribed_RNA"/>
</dbReference>
<protein>
    <submittedName>
        <fullName evidence="1">Uncharacterized protein</fullName>
    </submittedName>
</protein>
<sequence length="46" mass="5914">MTMVNRTSLYLRNNKFTEHTSFKENQYKSYMKYKMLKRFSWNRTFY</sequence>
<proteinExistence type="predicted"/>
<name>A0A0A9EPT4_ARUDO</name>
<dbReference type="AlphaFoldDB" id="A0A0A9EPT4"/>
<accession>A0A0A9EPT4</accession>
<reference evidence="1" key="2">
    <citation type="journal article" date="2015" name="Data Brief">
        <title>Shoot transcriptome of the giant reed, Arundo donax.</title>
        <authorList>
            <person name="Barrero R.A."/>
            <person name="Guerrero F.D."/>
            <person name="Moolhuijzen P."/>
            <person name="Goolsby J.A."/>
            <person name="Tidwell J."/>
            <person name="Bellgard S.E."/>
            <person name="Bellgard M.I."/>
        </authorList>
    </citation>
    <scope>NUCLEOTIDE SEQUENCE</scope>
    <source>
        <tissue evidence="1">Shoot tissue taken approximately 20 cm above the soil surface</tissue>
    </source>
</reference>